<dbReference type="PROSITE" id="PS51015">
    <property type="entry name" value="YDG"/>
    <property type="match status" value="1"/>
</dbReference>
<evidence type="ECO:0000259" key="4">
    <source>
        <dbReference type="PROSITE" id="PS50867"/>
    </source>
</evidence>
<evidence type="ECO:0000313" key="7">
    <source>
        <dbReference type="Proteomes" id="UP001630127"/>
    </source>
</evidence>
<dbReference type="GO" id="GO:0005694">
    <property type="term" value="C:chromosome"/>
    <property type="evidence" value="ECO:0007669"/>
    <property type="project" value="UniProtKB-SubCell"/>
</dbReference>
<evidence type="ECO:0000256" key="3">
    <source>
        <dbReference type="PROSITE-ProRule" id="PRU00358"/>
    </source>
</evidence>
<dbReference type="AlphaFoldDB" id="A0ABD2YIN0"/>
<evidence type="ECO:0000256" key="1">
    <source>
        <dbReference type="ARBA" id="ARBA00004286"/>
    </source>
</evidence>
<keyword evidence="7" id="KW-1185">Reference proteome</keyword>
<proteinExistence type="predicted"/>
<comment type="caution">
    <text evidence="6">The sequence shown here is derived from an EMBL/GenBank/DDBJ whole genome shotgun (WGS) entry which is preliminary data.</text>
</comment>
<dbReference type="InterPro" id="IPR015947">
    <property type="entry name" value="PUA-like_sf"/>
</dbReference>
<gene>
    <name evidence="6" type="ORF">ACH5RR_031636</name>
</gene>
<dbReference type="SUPFAM" id="SSF88697">
    <property type="entry name" value="PUA domain-like"/>
    <property type="match status" value="1"/>
</dbReference>
<dbReference type="EMBL" id="JBJUIK010000013">
    <property type="protein sequence ID" value="KAL3506254.1"/>
    <property type="molecule type" value="Genomic_DNA"/>
</dbReference>
<dbReference type="GO" id="GO:0005634">
    <property type="term" value="C:nucleus"/>
    <property type="evidence" value="ECO:0007669"/>
    <property type="project" value="UniProtKB-SubCell"/>
</dbReference>
<dbReference type="InterPro" id="IPR051357">
    <property type="entry name" value="H3K9_HMTase_SUVAR3-9"/>
</dbReference>
<name>A0ABD2YIN0_9GENT</name>
<reference evidence="6 7" key="1">
    <citation type="submission" date="2024-11" db="EMBL/GenBank/DDBJ databases">
        <title>A near-complete genome assembly of Cinchona calisaya.</title>
        <authorList>
            <person name="Lian D.C."/>
            <person name="Zhao X.W."/>
            <person name="Wei L."/>
        </authorList>
    </citation>
    <scope>NUCLEOTIDE SEQUENCE [LARGE SCALE GENOMIC DNA]</scope>
    <source>
        <tissue evidence="6">Nenye</tissue>
    </source>
</reference>
<feature type="domain" description="Pre-SET" evidence="4">
    <location>
        <begin position="199"/>
        <end position="257"/>
    </location>
</feature>
<evidence type="ECO:0000313" key="6">
    <source>
        <dbReference type="EMBL" id="KAL3506254.1"/>
    </source>
</evidence>
<dbReference type="PANTHER" id="PTHR45660:SF3">
    <property type="entry name" value="HISTONE-LYSINE N-METHYLTRANSFERASE FAMILY MEMBER SUVH9"/>
    <property type="match status" value="1"/>
</dbReference>
<keyword evidence="2 3" id="KW-0539">Nucleus</keyword>
<dbReference type="Gene3D" id="2.170.270.10">
    <property type="entry name" value="SET domain"/>
    <property type="match status" value="1"/>
</dbReference>
<dbReference type="Proteomes" id="UP001630127">
    <property type="component" value="Unassembled WGS sequence"/>
</dbReference>
<dbReference type="PANTHER" id="PTHR45660">
    <property type="entry name" value="HISTONE-LYSINE N-METHYLTRANSFERASE SETMAR"/>
    <property type="match status" value="1"/>
</dbReference>
<sequence length="289" mass="32074">MQSSAELVCVTDLNADDAKYYRGFMRKTRMEVWRGLKGSSIDKERGLWLNRDKRIVGPILGVETGDVFFFRMELCVMGLHGQPQAGIDYLSAYQSLNGEPITMSVIVSGGYEDDEDTGREIIYSGHGKLEWGNLELERSMLYGIKVRVIRGIKYDGSVSGKVYVYDGLYRVVNCWFDMGKSGFGVFKFRLVKIENQPSVGCECAGGCVDGYFCAMKGGSSFADKQNGILVKGKAVIVECGPHCRCPVTCRNCVNQKGVRNGLEVFRSRETGWGVRLLDLIQAGAVNSRE</sequence>
<dbReference type="Pfam" id="PF02182">
    <property type="entry name" value="SAD_SRA"/>
    <property type="match status" value="1"/>
</dbReference>
<dbReference type="InterPro" id="IPR036987">
    <property type="entry name" value="SRA-YDG_sf"/>
</dbReference>
<dbReference type="Gene3D" id="2.30.280.10">
    <property type="entry name" value="SRA-YDG"/>
    <property type="match status" value="1"/>
</dbReference>
<dbReference type="InterPro" id="IPR003105">
    <property type="entry name" value="SRA_YDG"/>
</dbReference>
<comment type="subcellular location">
    <subcellularLocation>
        <location evidence="1">Chromosome</location>
    </subcellularLocation>
    <subcellularLocation>
        <location evidence="3">Nucleus</location>
    </subcellularLocation>
</comment>
<protein>
    <submittedName>
        <fullName evidence="6">Uncharacterized protein</fullName>
    </submittedName>
</protein>
<feature type="domain" description="YDG" evidence="5">
    <location>
        <begin position="57"/>
        <end position="192"/>
    </location>
</feature>
<evidence type="ECO:0000259" key="5">
    <source>
        <dbReference type="PROSITE" id="PS51015"/>
    </source>
</evidence>
<evidence type="ECO:0000256" key="2">
    <source>
        <dbReference type="ARBA" id="ARBA00023242"/>
    </source>
</evidence>
<dbReference type="SMART" id="SM00466">
    <property type="entry name" value="SRA"/>
    <property type="match status" value="1"/>
</dbReference>
<dbReference type="InterPro" id="IPR007728">
    <property type="entry name" value="Pre-SET_dom"/>
</dbReference>
<organism evidence="6 7">
    <name type="scientific">Cinchona calisaya</name>
    <dbReference type="NCBI Taxonomy" id="153742"/>
    <lineage>
        <taxon>Eukaryota</taxon>
        <taxon>Viridiplantae</taxon>
        <taxon>Streptophyta</taxon>
        <taxon>Embryophyta</taxon>
        <taxon>Tracheophyta</taxon>
        <taxon>Spermatophyta</taxon>
        <taxon>Magnoliopsida</taxon>
        <taxon>eudicotyledons</taxon>
        <taxon>Gunneridae</taxon>
        <taxon>Pentapetalae</taxon>
        <taxon>asterids</taxon>
        <taxon>lamiids</taxon>
        <taxon>Gentianales</taxon>
        <taxon>Rubiaceae</taxon>
        <taxon>Cinchonoideae</taxon>
        <taxon>Cinchoneae</taxon>
        <taxon>Cinchona</taxon>
    </lineage>
</organism>
<accession>A0ABD2YIN0</accession>
<dbReference type="SUPFAM" id="SSF82199">
    <property type="entry name" value="SET domain"/>
    <property type="match status" value="1"/>
</dbReference>
<dbReference type="InterPro" id="IPR046341">
    <property type="entry name" value="SET_dom_sf"/>
</dbReference>
<dbReference type="PROSITE" id="PS50867">
    <property type="entry name" value="PRE_SET"/>
    <property type="match status" value="1"/>
</dbReference>